<keyword evidence="17" id="KW-1185">Reference proteome</keyword>
<dbReference type="UniPathway" id="UPA00958"/>
<comment type="similarity">
    <text evidence="3 15">Belongs to the protein kinase superfamily. KdkA/RfaP family.</text>
</comment>
<dbReference type="GO" id="GO:0016301">
    <property type="term" value="F:kinase activity"/>
    <property type="evidence" value="ECO:0007669"/>
    <property type="project" value="UniProtKB-KW"/>
</dbReference>
<evidence type="ECO:0000256" key="14">
    <source>
        <dbReference type="ARBA" id="ARBA00034417"/>
    </source>
</evidence>
<evidence type="ECO:0000256" key="4">
    <source>
        <dbReference type="ARBA" id="ARBA00011988"/>
    </source>
</evidence>
<keyword evidence="11 15" id="KW-0448">Lipopolysaccharide biosynthesis</keyword>
<evidence type="ECO:0000313" key="16">
    <source>
        <dbReference type="EMBL" id="EIJ71822.1"/>
    </source>
</evidence>
<dbReference type="eggNOG" id="COG3642">
    <property type="taxonomic scope" value="Bacteria"/>
</dbReference>
<evidence type="ECO:0000256" key="6">
    <source>
        <dbReference type="ARBA" id="ARBA00022519"/>
    </source>
</evidence>
<dbReference type="EC" id="2.7.1.166" evidence="4 15"/>
<reference evidence="16 17" key="1">
    <citation type="submission" date="2012-03" db="EMBL/GenBank/DDBJ databases">
        <authorList>
            <person name="Harkins D.M."/>
            <person name="Madupu R."/>
            <person name="Durkin A.S."/>
            <person name="Torralba M."/>
            <person name="Methe B."/>
            <person name="Sutton G.G."/>
            <person name="Nelson K.E."/>
        </authorList>
    </citation>
    <scope>NUCLEOTIDE SEQUENCE [LARGE SCALE GENOMIC DNA]</scope>
    <source>
        <strain evidence="16 17">CCUG 2042</strain>
    </source>
</reference>
<evidence type="ECO:0000256" key="12">
    <source>
        <dbReference type="ARBA" id="ARBA00023136"/>
    </source>
</evidence>
<dbReference type="GO" id="GO:0005524">
    <property type="term" value="F:ATP binding"/>
    <property type="evidence" value="ECO:0007669"/>
    <property type="project" value="UniProtKB-UniRule"/>
</dbReference>
<dbReference type="EMBL" id="AJSX01000004">
    <property type="protein sequence ID" value="EIJ71822.1"/>
    <property type="molecule type" value="Genomic_DNA"/>
</dbReference>
<accession>I3DJC9</accession>
<dbReference type="GO" id="GO:0016773">
    <property type="term" value="F:phosphotransferase activity, alcohol group as acceptor"/>
    <property type="evidence" value="ECO:0007669"/>
    <property type="project" value="UniProtKB-UniRule"/>
</dbReference>
<comment type="subcellular location">
    <subcellularLocation>
        <location evidence="1 15">Cell inner membrane</location>
        <topology evidence="1 15">Peripheral membrane protein</topology>
        <orientation evidence="1 15">Cytoplasmic side</orientation>
    </subcellularLocation>
</comment>
<dbReference type="AlphaFoldDB" id="I3DJC9"/>
<evidence type="ECO:0000313" key="17">
    <source>
        <dbReference type="Proteomes" id="UP000006457"/>
    </source>
</evidence>
<evidence type="ECO:0000256" key="10">
    <source>
        <dbReference type="ARBA" id="ARBA00022840"/>
    </source>
</evidence>
<protein>
    <recommendedName>
        <fullName evidence="13 15">3-deoxy-D-manno-octulosonic acid kinase</fullName>
        <shortName evidence="15">Kdo kinase</shortName>
        <ecNumber evidence="4 15">2.7.1.166</ecNumber>
    </recommendedName>
</protein>
<evidence type="ECO:0000256" key="11">
    <source>
        <dbReference type="ARBA" id="ARBA00022985"/>
    </source>
</evidence>
<dbReference type="RefSeq" id="WP_005758427.1">
    <property type="nucleotide sequence ID" value="NZ_AJSX01000004.1"/>
</dbReference>
<dbReference type="InterPro" id="IPR011009">
    <property type="entry name" value="Kinase-like_dom_sf"/>
</dbReference>
<sequence>MLEIQQQNHFYLFNFDQPKVHQEKFLDIQFWQNENRIIGSAKGRGTTWFIHSEDIFGINTALRHYFRGGLLGKINKDRYAFSSLEQTRSFAEFKLLHQLHQSGLPVPQPVAAKVEKLNFNQYRADLLSERIENAKDLTAVLQTKTISTEHWQQIGQLIRQLHNLQICHTDLNAHNILLQTNQQHFKFWLIDFDKCGEKSGNFWKQENLQRLHRSFCKEVKRMQIQFTEQNWQDLLTGYHQ</sequence>
<evidence type="ECO:0000256" key="13">
    <source>
        <dbReference type="ARBA" id="ARBA00029511"/>
    </source>
</evidence>
<evidence type="ECO:0000256" key="1">
    <source>
        <dbReference type="ARBA" id="ARBA00004515"/>
    </source>
</evidence>
<keyword evidence="10 15" id="KW-0067">ATP-binding</keyword>
<evidence type="ECO:0000256" key="7">
    <source>
        <dbReference type="ARBA" id="ARBA00022679"/>
    </source>
</evidence>
<dbReference type="GO" id="GO:0009244">
    <property type="term" value="P:lipopolysaccharide core region biosynthetic process"/>
    <property type="evidence" value="ECO:0007669"/>
    <property type="project" value="UniProtKB-UniRule"/>
</dbReference>
<organism evidence="16 17">
    <name type="scientific">Pasteurella bettyae CCUG 2042</name>
    <dbReference type="NCBI Taxonomy" id="1095749"/>
    <lineage>
        <taxon>Bacteria</taxon>
        <taxon>Pseudomonadati</taxon>
        <taxon>Pseudomonadota</taxon>
        <taxon>Gammaproteobacteria</taxon>
        <taxon>Pasteurellales</taxon>
        <taxon>Pasteurellaceae</taxon>
        <taxon>Pasteurella</taxon>
    </lineage>
</organism>
<dbReference type="InterPro" id="IPR022826">
    <property type="entry name" value="KDO_kinase"/>
</dbReference>
<evidence type="ECO:0000256" key="15">
    <source>
        <dbReference type="HAMAP-Rule" id="MF_00521"/>
    </source>
</evidence>
<keyword evidence="9 15" id="KW-0418">Kinase</keyword>
<keyword evidence="8 15" id="KW-0547">Nucleotide-binding</keyword>
<evidence type="ECO:0000256" key="9">
    <source>
        <dbReference type="ARBA" id="ARBA00022777"/>
    </source>
</evidence>
<comment type="pathway">
    <text evidence="2 15">Bacterial outer membrane biogenesis; LPS core biosynthesis.</text>
</comment>
<evidence type="ECO:0000256" key="5">
    <source>
        <dbReference type="ARBA" id="ARBA00022475"/>
    </source>
</evidence>
<gene>
    <name evidence="15 16" type="primary">kdkA</name>
    <name evidence="16" type="ORF">HMPREF1052_1051</name>
</gene>
<keyword evidence="12 15" id="KW-0472">Membrane</keyword>
<keyword evidence="5 15" id="KW-1003">Cell membrane</keyword>
<keyword evidence="7 15" id="KW-0808">Transferase</keyword>
<dbReference type="SUPFAM" id="SSF56112">
    <property type="entry name" value="Protein kinase-like (PK-like)"/>
    <property type="match status" value="1"/>
</dbReference>
<dbReference type="Gene3D" id="1.10.510.10">
    <property type="entry name" value="Transferase(Phosphotransferase) domain 1"/>
    <property type="match status" value="1"/>
</dbReference>
<keyword evidence="6 15" id="KW-0997">Cell inner membrane</keyword>
<dbReference type="Proteomes" id="UP000006457">
    <property type="component" value="Unassembled WGS sequence"/>
</dbReference>
<feature type="active site" evidence="15">
    <location>
        <position position="170"/>
    </location>
</feature>
<comment type="function">
    <text evidence="15">Catalyzes the ATP-dependent phosphorylation of the 3-deoxy-D-manno-octulosonic acid (Kdo) residue in Kdo-lipid IV(A) at the 4-OH position.</text>
</comment>
<comment type="caution">
    <text evidence="16">The sequence shown here is derived from an EMBL/GenBank/DDBJ whole genome shotgun (WGS) entry which is preliminary data.</text>
</comment>
<dbReference type="PATRIC" id="fig|1095749.3.peg.71"/>
<dbReference type="GO" id="GO:0005886">
    <property type="term" value="C:plasma membrane"/>
    <property type="evidence" value="ECO:0007669"/>
    <property type="project" value="UniProtKB-SubCell"/>
</dbReference>
<evidence type="ECO:0000256" key="3">
    <source>
        <dbReference type="ARBA" id="ARBA00010327"/>
    </source>
</evidence>
<dbReference type="NCBIfam" id="NF002475">
    <property type="entry name" value="PRK01723.1"/>
    <property type="match status" value="1"/>
</dbReference>
<dbReference type="Pfam" id="PF06293">
    <property type="entry name" value="Kdo"/>
    <property type="match status" value="1"/>
</dbReference>
<evidence type="ECO:0000256" key="2">
    <source>
        <dbReference type="ARBA" id="ARBA00004713"/>
    </source>
</evidence>
<proteinExistence type="inferred from homology"/>
<dbReference type="HAMAP" id="MF_00521">
    <property type="entry name" value="KDO_kinase"/>
    <property type="match status" value="1"/>
</dbReference>
<name>I3DJC9_9PAST</name>
<evidence type="ECO:0000256" key="8">
    <source>
        <dbReference type="ARBA" id="ARBA00022741"/>
    </source>
</evidence>
<dbReference type="OrthoDB" id="6854449at2"/>
<comment type="catalytic activity">
    <reaction evidence="14 15">
        <text>an alpha-Kdo-(2-&gt;6)-lipid IVA + ATP = a 4-O-phospho-alpha-Kdo-(2-&gt;6)-lipid IVA + ADP + H(+)</text>
        <dbReference type="Rhea" id="RHEA:74271"/>
        <dbReference type="ChEBI" id="CHEBI:15378"/>
        <dbReference type="ChEBI" id="CHEBI:30616"/>
        <dbReference type="ChEBI" id="CHEBI:176428"/>
        <dbReference type="ChEBI" id="CHEBI:193140"/>
        <dbReference type="ChEBI" id="CHEBI:456216"/>
        <dbReference type="EC" id="2.7.1.166"/>
    </reaction>
</comment>